<feature type="region of interest" description="Disordered" evidence="3">
    <location>
        <begin position="527"/>
        <end position="587"/>
    </location>
</feature>
<dbReference type="ProteomicsDB" id="206059"/>
<keyword evidence="1 2" id="KW-0694">RNA-binding</keyword>
<dbReference type="KEGG" id="ath:AT3G25150"/>
<dbReference type="PROSITE" id="PS50177">
    <property type="entry name" value="NTF2_DOMAIN"/>
    <property type="match status" value="1"/>
</dbReference>
<feature type="compositionally biased region" description="Low complexity" evidence="3">
    <location>
        <begin position="528"/>
        <end position="546"/>
    </location>
</feature>
<evidence type="ECO:0000313" key="8">
    <source>
        <dbReference type="Proteomes" id="UP000006548"/>
    </source>
</evidence>
<accession>F4J8X6</accession>
<protein>
    <submittedName>
        <fullName evidence="7">Nuclear transport factor 2 (NTF2) family protein with RNA binding (RRM-RBD-RNP motifs) domain-containing protein</fullName>
    </submittedName>
</protein>
<dbReference type="FunCoup" id="F4J8X6">
    <property type="interactions" value="4204"/>
</dbReference>
<dbReference type="InterPro" id="IPR002075">
    <property type="entry name" value="NTF2_dom"/>
</dbReference>
<dbReference type="CDD" id="cd00780">
    <property type="entry name" value="NTF2"/>
    <property type="match status" value="1"/>
</dbReference>
<dbReference type="ExpressionAtlas" id="F4J8X6">
    <property type="expression patterns" value="baseline and differential"/>
</dbReference>
<dbReference type="FunFam" id="3.10.450.50:FF:000003">
    <property type="entry name" value="Nuclear transport factor 2 family protein"/>
    <property type="match status" value="1"/>
</dbReference>
<reference evidence="8" key="2">
    <citation type="journal article" date="2017" name="Plant J.">
        <title>Araport11: a complete reannotation of the Arabidopsis thaliana reference genome.</title>
        <authorList>
            <person name="Cheng C.Y."/>
            <person name="Krishnakumar V."/>
            <person name="Chan A.P."/>
            <person name="Thibaud-Nissen F."/>
            <person name="Schobel S."/>
            <person name="Town C.D."/>
        </authorList>
    </citation>
    <scope>GENOME REANNOTATION</scope>
    <source>
        <strain evidence="8">cv. Columbia</strain>
    </source>
</reference>
<dbReference type="Araport" id="AT3G25150"/>
<dbReference type="eggNOG" id="KOG0116">
    <property type="taxonomic scope" value="Eukaryota"/>
</dbReference>
<dbReference type="EMBL" id="CP002686">
    <property type="protein sequence ID" value="AEE76985.1"/>
    <property type="molecule type" value="Genomic_DNA"/>
</dbReference>
<dbReference type="InterPro" id="IPR000504">
    <property type="entry name" value="RRM_dom"/>
</dbReference>
<keyword evidence="8" id="KW-1185">Reference proteome</keyword>
<keyword evidence="9 10" id="KW-1267">Proteomics identification</keyword>
<dbReference type="FunFam" id="3.30.70.330:FF:001291">
    <property type="entry name" value="Nuclear transport factor 2 (NTF2) family protein with RNA binding (RRM-RBD-RNP motifs) domain-containing protein"/>
    <property type="match status" value="1"/>
</dbReference>
<dbReference type="CD-CODE" id="4299E36E">
    <property type="entry name" value="Nucleolus"/>
</dbReference>
<evidence type="ECO:0000259" key="5">
    <source>
        <dbReference type="PROSITE" id="PS50177"/>
    </source>
</evidence>
<dbReference type="TAIR" id="AT3G25150"/>
<dbReference type="STRING" id="3702.F4J8X6"/>
<dbReference type="Pfam" id="PF00076">
    <property type="entry name" value="RRM_1"/>
    <property type="match status" value="1"/>
</dbReference>
<dbReference type="GlyGen" id="F4J8X6">
    <property type="glycosylation" value="1 site"/>
</dbReference>
<evidence type="ECO:0007829" key="9">
    <source>
        <dbReference type="PeptideAtlas" id="F4J8X6"/>
    </source>
</evidence>
<evidence type="ECO:0000313" key="6">
    <source>
        <dbReference type="Araport" id="AT3G25150"/>
    </source>
</evidence>
<dbReference type="SMR" id="F4J8X6"/>
<dbReference type="InterPro" id="IPR032710">
    <property type="entry name" value="NTF2-like_dom_sf"/>
</dbReference>
<reference evidence="7 8" key="1">
    <citation type="journal article" date="2000" name="Nature">
        <title>Sequence and analysis of chromosome 3 of the plant Arabidopsis thaliana.</title>
        <authorList>
            <consortium name="European Union Chromosome 3 Arabidopsis Sequencing Consortium"/>
            <consortium name="Institute for Genomic Research"/>
            <consortium name="Kazusa DNA Research Institute"/>
            <person name="Salanoubat M."/>
            <person name="Lemcke K."/>
            <person name="Rieger M."/>
            <person name="Ansorge W."/>
            <person name="Unseld M."/>
            <person name="Fartmann B."/>
            <person name="Valle G."/>
            <person name="Blocker H."/>
            <person name="Perez-Alonso M."/>
            <person name="Obermaier B."/>
            <person name="Delseny M."/>
            <person name="Boutry M."/>
            <person name="Grivell L.A."/>
            <person name="Mache R."/>
            <person name="Puigdomenech P."/>
            <person name="De Simone V."/>
            <person name="Choisne N."/>
            <person name="Artiguenave F."/>
            <person name="Robert C."/>
            <person name="Brottier P."/>
            <person name="Wincker P."/>
            <person name="Cattolico L."/>
            <person name="Weissenbach J."/>
            <person name="Saurin W."/>
            <person name="Quetier F."/>
            <person name="Schafer M."/>
            <person name="Muller-Auer S."/>
            <person name="Gabel C."/>
            <person name="Fuchs M."/>
            <person name="Benes V."/>
            <person name="Wurmbach E."/>
            <person name="Drzonek H."/>
            <person name="Erfle H."/>
            <person name="Jordan N."/>
            <person name="Bangert S."/>
            <person name="Wiedelmann R."/>
            <person name="Kranz H."/>
            <person name="Voss H."/>
            <person name="Holland R."/>
            <person name="Brandt P."/>
            <person name="Nyakatura G."/>
            <person name="Vezzi A."/>
            <person name="D'Angelo M."/>
            <person name="Pallavicini A."/>
            <person name="Toppo S."/>
            <person name="Simionati B."/>
            <person name="Conrad A."/>
            <person name="Hornischer K."/>
            <person name="Kauer G."/>
            <person name="Lohnert T.H."/>
            <person name="Nordsiek G."/>
            <person name="Reichelt J."/>
            <person name="Scharfe M."/>
            <person name="Schon O."/>
            <person name="Bargues M."/>
            <person name="Terol J."/>
            <person name="Climent J."/>
            <person name="Navarro P."/>
            <person name="Collado C."/>
            <person name="Perez-Perez A."/>
            <person name="Ottenwalder B."/>
            <person name="Duchemin D."/>
            <person name="Cooke R."/>
            <person name="Laudie M."/>
            <person name="Berger-Llauro C."/>
            <person name="Purnelle B."/>
            <person name="Masuy D."/>
            <person name="de Haan M."/>
            <person name="Maarse A.C."/>
            <person name="Alcaraz J.P."/>
            <person name="Cottet A."/>
            <person name="Casacuberta E."/>
            <person name="Monfort A."/>
            <person name="Argiriou A."/>
            <person name="flores M."/>
            <person name="Liguori R."/>
            <person name="Vitale D."/>
            <person name="Mannhaupt G."/>
            <person name="Haase D."/>
            <person name="Schoof H."/>
            <person name="Rudd S."/>
            <person name="Zaccaria P."/>
            <person name="Mewes H.W."/>
            <person name="Mayer K.F."/>
            <person name="Kaul S."/>
            <person name="Town C.D."/>
            <person name="Koo H.L."/>
            <person name="Tallon L.J."/>
            <person name="Jenkins J."/>
            <person name="Rooney T."/>
            <person name="Rizzo M."/>
            <person name="Walts A."/>
            <person name="Utterback T."/>
            <person name="Fujii C.Y."/>
            <person name="Shea T.P."/>
            <person name="Creasy T.H."/>
            <person name="Haas B."/>
            <person name="Maiti R."/>
            <person name="Wu D."/>
            <person name="Peterson J."/>
            <person name="Van Aken S."/>
            <person name="Pai G."/>
            <person name="Militscher J."/>
            <person name="Sellers P."/>
            <person name="Gill J.E."/>
            <person name="Feldblyum T.V."/>
            <person name="Preuss D."/>
            <person name="Lin X."/>
            <person name="Nierman W.C."/>
            <person name="Salzberg S.L."/>
            <person name="White O."/>
            <person name="Venter J.C."/>
            <person name="Fraser C.M."/>
            <person name="Kaneko T."/>
            <person name="Nakamura Y."/>
            <person name="Sato S."/>
            <person name="Kato T."/>
            <person name="Asamizu E."/>
            <person name="Sasamoto S."/>
            <person name="Kimura T."/>
            <person name="Idesawa K."/>
            <person name="Kawashima K."/>
            <person name="Kishida Y."/>
            <person name="Kiyokawa C."/>
            <person name="Kohara M."/>
            <person name="Matsumoto M."/>
            <person name="Matsuno A."/>
            <person name="Muraki A."/>
            <person name="Nakayama S."/>
            <person name="Nakazaki N."/>
            <person name="Shinpo S."/>
            <person name="Takeuchi C."/>
            <person name="Wada T."/>
            <person name="Watanabe A."/>
            <person name="Yamada M."/>
            <person name="Yasuda M."/>
            <person name="Tabata S."/>
        </authorList>
    </citation>
    <scope>NUCLEOTIDE SEQUENCE [LARGE SCALE GENOMIC DNA]</scope>
    <source>
        <strain evidence="8">cv. Columbia</strain>
    </source>
</reference>
<dbReference type="InterPro" id="IPR035979">
    <property type="entry name" value="RBD_domain_sf"/>
</dbReference>
<dbReference type="GO" id="GO:0005829">
    <property type="term" value="C:cytosol"/>
    <property type="evidence" value="ECO:0007005"/>
    <property type="project" value="TAIR"/>
</dbReference>
<evidence type="ECO:0000313" key="7">
    <source>
        <dbReference type="EMBL" id="AEE76985.1"/>
    </source>
</evidence>
<dbReference type="PaxDb" id="3702-AT3G25150.2"/>
<dbReference type="GO" id="GO:0003729">
    <property type="term" value="F:mRNA binding"/>
    <property type="evidence" value="ECO:0000314"/>
    <property type="project" value="TAIR"/>
</dbReference>
<dbReference type="GO" id="GO:0034063">
    <property type="term" value="P:stress granule assembly"/>
    <property type="evidence" value="ECO:0000314"/>
    <property type="project" value="TAIR"/>
</dbReference>
<feature type="domain" description="RRM" evidence="4">
    <location>
        <begin position="411"/>
        <end position="486"/>
    </location>
</feature>
<dbReference type="InterPro" id="IPR012677">
    <property type="entry name" value="Nucleotide-bd_a/b_plait_sf"/>
</dbReference>
<name>F4J8X6_ARATH</name>
<dbReference type="PANTHER" id="PTHR10693:SF20">
    <property type="entry name" value="AT27578P"/>
    <property type="match status" value="1"/>
</dbReference>
<feature type="domain" description="NTF2" evidence="5">
    <location>
        <begin position="118"/>
        <end position="234"/>
    </location>
</feature>
<gene>
    <name evidence="6 7" type="ordered locus">At3g25150</name>
</gene>
<evidence type="ECO:0007829" key="10">
    <source>
        <dbReference type="ProteomicsDB" id="F4J8X6"/>
    </source>
</evidence>
<dbReference type="CDD" id="cd00590">
    <property type="entry name" value="RRM_SF"/>
    <property type="match status" value="1"/>
</dbReference>
<evidence type="ECO:0000256" key="2">
    <source>
        <dbReference type="PROSITE-ProRule" id="PRU00176"/>
    </source>
</evidence>
<dbReference type="SMART" id="SM00360">
    <property type="entry name" value="RRM"/>
    <property type="match status" value="1"/>
</dbReference>
<dbReference type="Gene3D" id="3.30.70.330">
    <property type="match status" value="1"/>
</dbReference>
<dbReference type="Proteomes" id="UP000006548">
    <property type="component" value="Chromosome 3"/>
</dbReference>
<evidence type="ECO:0000259" key="4">
    <source>
        <dbReference type="PROSITE" id="PS50102"/>
    </source>
</evidence>
<dbReference type="Pfam" id="PF02136">
    <property type="entry name" value="NTF2"/>
    <property type="match status" value="1"/>
</dbReference>
<dbReference type="InterPro" id="IPR018222">
    <property type="entry name" value="Nuclear_transport_factor_2_euk"/>
</dbReference>
<dbReference type="PANTHER" id="PTHR10693">
    <property type="entry name" value="RAS GTPASE-ACTIVATING PROTEIN-BINDING PROTEIN"/>
    <property type="match status" value="1"/>
</dbReference>
<dbReference type="AlphaFoldDB" id="F4J8X6"/>
<dbReference type="InParanoid" id="F4J8X6"/>
<sequence>MNFSVLLYINSKATFFSSSSIFLFSRRSLFFSRFSCKTLTSAIAKEAFLRSSLRNFPVNRQLRLFQFLDRFFITSICAYLLRESSSHLAFELDTDTHTAMAMLGAQQVPAAACTPDMVGNAFVPQYYHILHQSPEHVHRFYQEISKLGRPEENGLMSITSTLQAIDKKIMALGYGVISAEIATVDTQESHGGGYIVLVTGYLTGKDSVRRTFSQTFFLAPQETGYFVLNDMFRFIDEGTVVHGNQIPVNNVQAPVNTYQDTAAAKEIPDDFVQEKYVQENHAVKQTEVLSKSINEPEKVFTPSEDEQVSAAEEALVTETVNEAPIEVQKVGESDSRTGEIPKRSYASIVKVMKENAAPMSASRTPTKVEPKKQEDQAIHIPLPTPLSEKSDSGANVAVNENNQENERALGPSIYLKGLPLDATPALLENEFQKFGLIRTNGIQVRSQKGFCFGFVEFESASSMQSAIEASPVMLNGHKVVVEEKRSTARGNYRGRSTFGVNTGYRNEGGRGRGSFGGGRGGYGRTDFNGYGNNRGNNRGGYANRANGDGGGFPRANGNNGRVRRGGGNDANRATKPVDDAPRVSVAA</sequence>
<dbReference type="Gene3D" id="3.10.450.50">
    <property type="match status" value="1"/>
</dbReference>
<dbReference type="GO" id="GO:0005737">
    <property type="term" value="C:cytoplasm"/>
    <property type="evidence" value="ECO:0000314"/>
    <property type="project" value="TAIR"/>
</dbReference>
<dbReference type="RefSeq" id="NP_001189969.1">
    <property type="nucleotide sequence ID" value="NM_001203040.1"/>
</dbReference>
<evidence type="ECO:0000256" key="1">
    <source>
        <dbReference type="ARBA" id="ARBA00022884"/>
    </source>
</evidence>
<dbReference type="SUPFAM" id="SSF54928">
    <property type="entry name" value="RNA-binding domain, RBD"/>
    <property type="match status" value="1"/>
</dbReference>
<dbReference type="InterPro" id="IPR039539">
    <property type="entry name" value="Ras_GTPase_bind_prot"/>
</dbReference>
<dbReference type="PROSITE" id="PS50102">
    <property type="entry name" value="RRM"/>
    <property type="match status" value="1"/>
</dbReference>
<dbReference type="GeneID" id="822106"/>
<organism evidence="7 8">
    <name type="scientific">Arabidopsis thaliana</name>
    <name type="common">Mouse-ear cress</name>
    <dbReference type="NCBI Taxonomy" id="3702"/>
    <lineage>
        <taxon>Eukaryota</taxon>
        <taxon>Viridiplantae</taxon>
        <taxon>Streptophyta</taxon>
        <taxon>Embryophyta</taxon>
        <taxon>Tracheophyta</taxon>
        <taxon>Spermatophyta</taxon>
        <taxon>Magnoliopsida</taxon>
        <taxon>eudicotyledons</taxon>
        <taxon>Gunneridae</taxon>
        <taxon>Pentapetalae</taxon>
        <taxon>rosids</taxon>
        <taxon>malvids</taxon>
        <taxon>Brassicales</taxon>
        <taxon>Brassicaceae</taxon>
        <taxon>Camelineae</taxon>
        <taxon>Arabidopsis</taxon>
    </lineage>
</organism>
<evidence type="ECO:0000256" key="3">
    <source>
        <dbReference type="SAM" id="MobiDB-lite"/>
    </source>
</evidence>
<proteinExistence type="evidence at protein level"/>
<dbReference type="SUPFAM" id="SSF54427">
    <property type="entry name" value="NTF2-like"/>
    <property type="match status" value="1"/>
</dbReference>